<comment type="caution">
    <text evidence="2">The sequence shown here is derived from an EMBL/GenBank/DDBJ whole genome shotgun (WGS) entry which is preliminary data.</text>
</comment>
<evidence type="ECO:0000313" key="2">
    <source>
        <dbReference type="EMBL" id="KRO62700.1"/>
    </source>
</evidence>
<dbReference type="EMBL" id="LIBO01000042">
    <property type="protein sequence ID" value="KRO62700.1"/>
    <property type="molecule type" value="Genomic_DNA"/>
</dbReference>
<evidence type="ECO:0000313" key="3">
    <source>
        <dbReference type="Proteomes" id="UP000051269"/>
    </source>
</evidence>
<gene>
    <name evidence="2" type="ORF">ABR82_00535</name>
</gene>
<dbReference type="AlphaFoldDB" id="A0A0R2RJ59"/>
<reference evidence="2 3" key="1">
    <citation type="submission" date="2015-10" db="EMBL/GenBank/DDBJ databases">
        <title>Metagenome-Assembled Genomes uncover a global brackish microbiome.</title>
        <authorList>
            <person name="Hugerth L.W."/>
            <person name="Larsson J."/>
            <person name="Alneberg J."/>
            <person name="Lindh M.V."/>
            <person name="Legrand C."/>
            <person name="Pinhassi J."/>
            <person name="Andersson A.F."/>
        </authorList>
    </citation>
    <scope>NUCLEOTIDE SEQUENCE [LARGE SCALE GENOMIC DNA]</scope>
    <source>
        <strain evidence="2">BACL18 MAG-120507-bin52</strain>
    </source>
</reference>
<organism evidence="2 3">
    <name type="scientific">Verrucomicrobia subdivision 6 bacterium BACL9 MAG-120507-bin52</name>
    <dbReference type="NCBI Taxonomy" id="1655590"/>
    <lineage>
        <taxon>Bacteria</taxon>
        <taxon>Pseudomonadati</taxon>
        <taxon>Verrucomicrobiota</taxon>
        <taxon>Verrucomicrobiia</taxon>
        <taxon>Verrucomicrobiales</taxon>
        <taxon>Verrucomicrobia subdivision 6</taxon>
    </lineage>
</organism>
<accession>A0A0R2RJ59</accession>
<name>A0A0R2RJ59_9BACT</name>
<feature type="region of interest" description="Disordered" evidence="1">
    <location>
        <begin position="1"/>
        <end position="37"/>
    </location>
</feature>
<dbReference type="Proteomes" id="UP000051269">
    <property type="component" value="Unassembled WGS sequence"/>
</dbReference>
<protein>
    <submittedName>
        <fullName evidence="2">Uncharacterized protein</fullName>
    </submittedName>
</protein>
<proteinExistence type="predicted"/>
<evidence type="ECO:0000256" key="1">
    <source>
        <dbReference type="SAM" id="MobiDB-lite"/>
    </source>
</evidence>
<sequence length="75" mass="8068">MCRPPADEADACAQDGHTGEHDHEGNKAGNDEVADRIDGHDAKGFDLLIDLHRAEFGRHGGSAATHNNDSHKKRA</sequence>
<feature type="compositionally biased region" description="Basic and acidic residues" evidence="1">
    <location>
        <begin position="17"/>
        <end position="37"/>
    </location>
</feature>